<evidence type="ECO:0000313" key="2">
    <source>
        <dbReference type="Proteomes" id="UP000233551"/>
    </source>
</evidence>
<reference evidence="1 2" key="1">
    <citation type="submission" date="2017-11" db="EMBL/GenBank/DDBJ databases">
        <title>De-novo sequencing of pomegranate (Punica granatum L.) genome.</title>
        <authorList>
            <person name="Akparov Z."/>
            <person name="Amiraslanov A."/>
            <person name="Hajiyeva S."/>
            <person name="Abbasov M."/>
            <person name="Kaur K."/>
            <person name="Hamwieh A."/>
            <person name="Solovyev V."/>
            <person name="Salamov A."/>
            <person name="Braich B."/>
            <person name="Kosarev P."/>
            <person name="Mahmoud A."/>
            <person name="Hajiyev E."/>
            <person name="Babayeva S."/>
            <person name="Izzatullayeva V."/>
            <person name="Mammadov A."/>
            <person name="Mammadov A."/>
            <person name="Sharifova S."/>
            <person name="Ojaghi J."/>
            <person name="Eynullazada K."/>
            <person name="Bayramov B."/>
            <person name="Abdulazimova A."/>
            <person name="Shahmuradov I."/>
        </authorList>
    </citation>
    <scope>NUCLEOTIDE SEQUENCE [LARGE SCALE GENOMIC DNA]</scope>
    <source>
        <strain evidence="2">cv. AG2017</strain>
        <tissue evidence="1">Leaf</tissue>
    </source>
</reference>
<name>A0A2I0JJG5_PUNGR</name>
<keyword evidence="2" id="KW-1185">Reference proteome</keyword>
<gene>
    <name evidence="1" type="ORF">CRG98_023152</name>
</gene>
<proteinExistence type="predicted"/>
<sequence>HLCYSVCAHPNFVSSGHACVRLMQLGWECPPSQGRATDAREKVSPLPVYDPKVDGW</sequence>
<feature type="non-terminal residue" evidence="1">
    <location>
        <position position="1"/>
    </location>
</feature>
<accession>A0A2I0JJG5</accession>
<dbReference type="AlphaFoldDB" id="A0A2I0JJG5"/>
<protein>
    <submittedName>
        <fullName evidence="1">Uncharacterized protein</fullName>
    </submittedName>
</protein>
<dbReference type="EMBL" id="PGOL01001598">
    <property type="protein sequence ID" value="PKI56414.1"/>
    <property type="molecule type" value="Genomic_DNA"/>
</dbReference>
<comment type="caution">
    <text evidence="1">The sequence shown here is derived from an EMBL/GenBank/DDBJ whole genome shotgun (WGS) entry which is preliminary data.</text>
</comment>
<dbReference type="Proteomes" id="UP000233551">
    <property type="component" value="Unassembled WGS sequence"/>
</dbReference>
<organism evidence="1 2">
    <name type="scientific">Punica granatum</name>
    <name type="common">Pomegranate</name>
    <dbReference type="NCBI Taxonomy" id="22663"/>
    <lineage>
        <taxon>Eukaryota</taxon>
        <taxon>Viridiplantae</taxon>
        <taxon>Streptophyta</taxon>
        <taxon>Embryophyta</taxon>
        <taxon>Tracheophyta</taxon>
        <taxon>Spermatophyta</taxon>
        <taxon>Magnoliopsida</taxon>
        <taxon>eudicotyledons</taxon>
        <taxon>Gunneridae</taxon>
        <taxon>Pentapetalae</taxon>
        <taxon>rosids</taxon>
        <taxon>malvids</taxon>
        <taxon>Myrtales</taxon>
        <taxon>Lythraceae</taxon>
        <taxon>Punica</taxon>
    </lineage>
</organism>
<evidence type="ECO:0000313" key="1">
    <source>
        <dbReference type="EMBL" id="PKI56414.1"/>
    </source>
</evidence>